<dbReference type="InterPro" id="IPR011042">
    <property type="entry name" value="6-blade_b-propeller_TolB-like"/>
</dbReference>
<evidence type="ECO:0000256" key="1">
    <source>
        <dbReference type="ARBA" id="ARBA00008853"/>
    </source>
</evidence>
<name>A0A371RGJ6_9PROT</name>
<feature type="binding site" evidence="3">
    <location>
        <position position="106"/>
    </location>
    <ligand>
        <name>substrate</name>
    </ligand>
</feature>
<dbReference type="GO" id="GO:0019853">
    <property type="term" value="P:L-ascorbic acid biosynthetic process"/>
    <property type="evidence" value="ECO:0007669"/>
    <property type="project" value="TreeGrafter"/>
</dbReference>
<feature type="domain" description="SMP-30/Gluconolactonase/LRE-like region" evidence="4">
    <location>
        <begin position="16"/>
        <end position="263"/>
    </location>
</feature>
<evidence type="ECO:0000313" key="5">
    <source>
        <dbReference type="EMBL" id="RFB04584.1"/>
    </source>
</evidence>
<feature type="binding site" evidence="3">
    <location>
        <position position="204"/>
    </location>
    <ligand>
        <name>a divalent metal cation</name>
        <dbReference type="ChEBI" id="CHEBI:60240"/>
    </ligand>
</feature>
<evidence type="ECO:0000313" key="6">
    <source>
        <dbReference type="Proteomes" id="UP000264589"/>
    </source>
</evidence>
<evidence type="ECO:0000259" key="4">
    <source>
        <dbReference type="Pfam" id="PF08450"/>
    </source>
</evidence>
<comment type="caution">
    <text evidence="5">The sequence shown here is derived from an EMBL/GenBank/DDBJ whole genome shotgun (WGS) entry which is preliminary data.</text>
</comment>
<dbReference type="AlphaFoldDB" id="A0A371RGJ6"/>
<dbReference type="SUPFAM" id="SSF63829">
    <property type="entry name" value="Calcium-dependent phosphotriesterase"/>
    <property type="match status" value="1"/>
</dbReference>
<reference evidence="5 6" key="1">
    <citation type="submission" date="2018-08" db="EMBL/GenBank/DDBJ databases">
        <title>Parvularcula sp. SM1705, isolated from surface water of the South Sea China.</title>
        <authorList>
            <person name="Sun L."/>
        </authorList>
    </citation>
    <scope>NUCLEOTIDE SEQUENCE [LARGE SCALE GENOMIC DNA]</scope>
    <source>
        <strain evidence="5 6">SM1705</strain>
    </source>
</reference>
<comment type="similarity">
    <text evidence="1">Belongs to the SMP-30/CGR1 family.</text>
</comment>
<protein>
    <submittedName>
        <fullName evidence="5">SMP-30/gluconolactonase/LRE family protein</fullName>
    </submittedName>
</protein>
<gene>
    <name evidence="5" type="ORF">DX908_04390</name>
</gene>
<dbReference type="Gene3D" id="2.120.10.30">
    <property type="entry name" value="TolB, C-terminal domain"/>
    <property type="match status" value="1"/>
</dbReference>
<feature type="binding site" evidence="3">
    <location>
        <position position="18"/>
    </location>
    <ligand>
        <name>a divalent metal cation</name>
        <dbReference type="ChEBI" id="CHEBI:60240"/>
    </ligand>
</feature>
<feature type="active site" description="Proton donor/acceptor" evidence="2">
    <location>
        <position position="204"/>
    </location>
</feature>
<dbReference type="PANTHER" id="PTHR10907">
    <property type="entry name" value="REGUCALCIN"/>
    <property type="match status" value="1"/>
</dbReference>
<feature type="binding site" evidence="3">
    <location>
        <position position="156"/>
    </location>
    <ligand>
        <name>a divalent metal cation</name>
        <dbReference type="ChEBI" id="CHEBI:60240"/>
    </ligand>
</feature>
<dbReference type="GO" id="GO:0005509">
    <property type="term" value="F:calcium ion binding"/>
    <property type="evidence" value="ECO:0007669"/>
    <property type="project" value="TreeGrafter"/>
</dbReference>
<dbReference type="PRINTS" id="PR01790">
    <property type="entry name" value="SMP30FAMILY"/>
</dbReference>
<proteinExistence type="inferred from homology"/>
<dbReference type="RefSeq" id="WP_116391216.1">
    <property type="nucleotide sequence ID" value="NZ_QUQO01000001.1"/>
</dbReference>
<evidence type="ECO:0000256" key="3">
    <source>
        <dbReference type="PIRSR" id="PIRSR605511-2"/>
    </source>
</evidence>
<dbReference type="PANTHER" id="PTHR10907:SF47">
    <property type="entry name" value="REGUCALCIN"/>
    <property type="match status" value="1"/>
</dbReference>
<keyword evidence="3" id="KW-0862">Zinc</keyword>
<dbReference type="Proteomes" id="UP000264589">
    <property type="component" value="Unassembled WGS sequence"/>
</dbReference>
<dbReference type="InParanoid" id="A0A371RGJ6"/>
<dbReference type="InterPro" id="IPR005511">
    <property type="entry name" value="SMP-30"/>
</dbReference>
<comment type="cofactor">
    <cofactor evidence="3">
        <name>Zn(2+)</name>
        <dbReference type="ChEBI" id="CHEBI:29105"/>
    </cofactor>
    <text evidence="3">Binds 1 divalent metal cation per subunit.</text>
</comment>
<keyword evidence="6" id="KW-1185">Reference proteome</keyword>
<dbReference type="Pfam" id="PF08450">
    <property type="entry name" value="SGL"/>
    <property type="match status" value="1"/>
</dbReference>
<feature type="binding site" evidence="3">
    <location>
        <position position="104"/>
    </location>
    <ligand>
        <name>substrate</name>
    </ligand>
</feature>
<dbReference type="EMBL" id="QUQO01000001">
    <property type="protein sequence ID" value="RFB04584.1"/>
    <property type="molecule type" value="Genomic_DNA"/>
</dbReference>
<dbReference type="OrthoDB" id="2633250at2"/>
<evidence type="ECO:0000256" key="2">
    <source>
        <dbReference type="PIRSR" id="PIRSR605511-1"/>
    </source>
</evidence>
<organism evidence="5 6">
    <name type="scientific">Parvularcula marina</name>
    <dbReference type="NCBI Taxonomy" id="2292771"/>
    <lineage>
        <taxon>Bacteria</taxon>
        <taxon>Pseudomonadati</taxon>
        <taxon>Pseudomonadota</taxon>
        <taxon>Alphaproteobacteria</taxon>
        <taxon>Parvularculales</taxon>
        <taxon>Parvularculaceae</taxon>
        <taxon>Parvularcula</taxon>
    </lineage>
</organism>
<dbReference type="InterPro" id="IPR013658">
    <property type="entry name" value="SGL"/>
</dbReference>
<dbReference type="GO" id="GO:0004341">
    <property type="term" value="F:gluconolactonase activity"/>
    <property type="evidence" value="ECO:0007669"/>
    <property type="project" value="TreeGrafter"/>
</dbReference>
<sequence>MRRSDLIEVIDVGNELGEGVLWRASDQTVWWADILSMRLYRFNWDDHGVTSFRTPARLTAFSFVEGTDAVLLAAFDEGLAYFEPETGRTEWLDRPDALAGKGVRLNDGRTDPQGRFWVGSMVEGQNEGGELASGTLYRVDVDEKLVPVMGGIRISNGLAWSPDGSELYFADSPTGKVSRASFNKATGEPGPFADWLSIEDASPDGGMTDAEGYYWSALWGGSRVHRYSPSGELELSLKISCPQPTCVAFGGPRLDHLIITSARTELSDDVLSEHPLSGGLYIFETPFHGIESVRYKGSSWRQHWPD</sequence>
<keyword evidence="3" id="KW-0479">Metal-binding</keyword>
<accession>A0A371RGJ6</accession>